<dbReference type="Proteomes" id="UP001500889">
    <property type="component" value="Chromosome A"/>
</dbReference>
<dbReference type="EMBL" id="AP029266">
    <property type="protein sequence ID" value="BFG02919.1"/>
    <property type="molecule type" value="Genomic_DNA"/>
</dbReference>
<evidence type="ECO:0000313" key="1">
    <source>
        <dbReference type="EMBL" id="BFG02919.1"/>
    </source>
</evidence>
<evidence type="ECO:0000313" key="2">
    <source>
        <dbReference type="Proteomes" id="UP001500889"/>
    </source>
</evidence>
<reference evidence="1 2" key="1">
    <citation type="submission" date="2024-02" db="EMBL/GenBank/DDBJ databases">
        <title>A chromosome-level genome assembly of Drosophila madeirensis, a fruit fly species endemic to Madeira island.</title>
        <authorList>
            <person name="Tomihara K."/>
            <person name="Llopart A."/>
            <person name="Yamamoto D."/>
        </authorList>
    </citation>
    <scope>NUCLEOTIDE SEQUENCE [LARGE SCALE GENOMIC DNA]</scope>
    <source>
        <strain evidence="1 2">RF1</strain>
    </source>
</reference>
<proteinExistence type="predicted"/>
<organism evidence="1 2">
    <name type="scientific">Drosophila madeirensis</name>
    <name type="common">Fruit fly</name>
    <dbReference type="NCBI Taxonomy" id="30013"/>
    <lineage>
        <taxon>Eukaryota</taxon>
        <taxon>Metazoa</taxon>
        <taxon>Ecdysozoa</taxon>
        <taxon>Arthropoda</taxon>
        <taxon>Hexapoda</taxon>
        <taxon>Insecta</taxon>
        <taxon>Pterygota</taxon>
        <taxon>Neoptera</taxon>
        <taxon>Endopterygota</taxon>
        <taxon>Diptera</taxon>
        <taxon>Brachycera</taxon>
        <taxon>Muscomorpha</taxon>
        <taxon>Ephydroidea</taxon>
        <taxon>Drosophilidae</taxon>
        <taxon>Drosophila</taxon>
        <taxon>Sophophora</taxon>
    </lineage>
</organism>
<gene>
    <name evidence="1" type="ORF">DMAD_02292</name>
</gene>
<sequence>MLVLNSSERQVLNKREPLVPSKMGLQGLNILEMLVRNNLELLALNKTVPQAPSSWTANCRLRARYMLEPECPKTIVRGVHRTRCRGRASPRSPACSQLRPGPAGTRLPVVKGEAIRTCCSRVDLKM</sequence>
<accession>A0AAU9G5X7</accession>
<keyword evidence="2" id="KW-1185">Reference proteome</keyword>
<name>A0AAU9G5X7_DROMD</name>
<dbReference type="AlphaFoldDB" id="A0AAU9G5X7"/>
<protein>
    <submittedName>
        <fullName evidence="1">Uncharacterized protein</fullName>
    </submittedName>
</protein>